<dbReference type="Gene3D" id="3.30.1180.10">
    <property type="match status" value="1"/>
</dbReference>
<reference evidence="2 3" key="1">
    <citation type="submission" date="2018-08" db="EMBL/GenBank/DDBJ databases">
        <title>The first complete genome of Treponema rectale (CHPAT), a commensal spirochete of the bovine rectum.</title>
        <authorList>
            <person name="Staton G.J."/>
            <person name="Clegg S.R."/>
            <person name="Carter S.D."/>
            <person name="Radford A.D."/>
            <person name="Darby A."/>
            <person name="Hall N."/>
            <person name="Birtles R.J."/>
            <person name="Evans N.J."/>
        </authorList>
    </citation>
    <scope>NUCLEOTIDE SEQUENCE [LARGE SCALE GENOMIC DNA]</scope>
    <source>
        <strain evidence="2 3">CHPA</strain>
    </source>
</reference>
<dbReference type="GO" id="GO:0008289">
    <property type="term" value="F:lipid binding"/>
    <property type="evidence" value="ECO:0007669"/>
    <property type="project" value="UniProtKB-KW"/>
</dbReference>
<dbReference type="PANTHER" id="PTHR33434">
    <property type="entry name" value="DEGV DOMAIN-CONTAINING PROTEIN DR_1986-RELATED"/>
    <property type="match status" value="1"/>
</dbReference>
<dbReference type="InterPro" id="IPR050270">
    <property type="entry name" value="DegV_domain_contain"/>
</dbReference>
<protein>
    <submittedName>
        <fullName evidence="2">DegV family protein</fullName>
    </submittedName>
</protein>
<evidence type="ECO:0000313" key="2">
    <source>
        <dbReference type="EMBL" id="QOS39563.1"/>
    </source>
</evidence>
<dbReference type="SUPFAM" id="SSF82549">
    <property type="entry name" value="DAK1/DegV-like"/>
    <property type="match status" value="1"/>
</dbReference>
<dbReference type="Gene3D" id="3.40.50.10170">
    <property type="match status" value="1"/>
</dbReference>
<dbReference type="NCBIfam" id="TIGR00762">
    <property type="entry name" value="DegV"/>
    <property type="match status" value="1"/>
</dbReference>
<evidence type="ECO:0000256" key="1">
    <source>
        <dbReference type="ARBA" id="ARBA00023121"/>
    </source>
</evidence>
<accession>A0A7M1XJ83</accession>
<evidence type="ECO:0000313" key="3">
    <source>
        <dbReference type="Proteomes" id="UP000593591"/>
    </source>
</evidence>
<dbReference type="Pfam" id="PF02645">
    <property type="entry name" value="DegV"/>
    <property type="match status" value="1"/>
</dbReference>
<sequence>MAIKIFCDAGSNLYPAILKEKNLDIHVMSMNVILNGKTYCCYDDDIDVPAFSKTYYAALDPAKKNVHTSLVSPGQFQEAFQKEVDEGNQVICFTMAKGISGTYQSACIAADMVNGQADKEVVHVINSATAGFGEGMQAIYAYENVKKGKSFEEVIKEAEDLVFKVRSEFTVDDILYLSSTGRVSPLVAKIANLLRIKVMLKGNNESTIELTKKVHGRKIAIKSLINTCLEKIVDKNQTVYITHCDCEEDALSVKNGLMEGGINHIEIYPYDLITGSHVGPGCVALFYIGENRD</sequence>
<dbReference type="KEGG" id="trc:DYE49_03455"/>
<name>A0A7M1XJ83_9SPIR</name>
<dbReference type="EMBL" id="CP031517">
    <property type="protein sequence ID" value="QOS39563.1"/>
    <property type="molecule type" value="Genomic_DNA"/>
</dbReference>
<proteinExistence type="predicted"/>
<dbReference type="PROSITE" id="PS51482">
    <property type="entry name" value="DEGV"/>
    <property type="match status" value="1"/>
</dbReference>
<dbReference type="PANTHER" id="PTHR33434:SF2">
    <property type="entry name" value="FATTY ACID-BINDING PROTEIN TM_1468"/>
    <property type="match status" value="1"/>
</dbReference>
<keyword evidence="1" id="KW-0446">Lipid-binding</keyword>
<dbReference type="InterPro" id="IPR003797">
    <property type="entry name" value="DegV"/>
</dbReference>
<gene>
    <name evidence="2" type="ORF">DYE49_03455</name>
</gene>
<dbReference type="Proteomes" id="UP000593591">
    <property type="component" value="Chromosome"/>
</dbReference>
<dbReference type="InterPro" id="IPR043168">
    <property type="entry name" value="DegV_C"/>
</dbReference>
<organism evidence="2 3">
    <name type="scientific">Treponema rectale</name>
    <dbReference type="NCBI Taxonomy" id="744512"/>
    <lineage>
        <taxon>Bacteria</taxon>
        <taxon>Pseudomonadati</taxon>
        <taxon>Spirochaetota</taxon>
        <taxon>Spirochaetia</taxon>
        <taxon>Spirochaetales</taxon>
        <taxon>Treponemataceae</taxon>
        <taxon>Treponema</taxon>
    </lineage>
</organism>
<dbReference type="AlphaFoldDB" id="A0A7M1XJ83"/>